<feature type="transmembrane region" description="Helical" evidence="2">
    <location>
        <begin position="30"/>
        <end position="49"/>
    </location>
</feature>
<dbReference type="EMBL" id="KN833080">
    <property type="protein sequence ID" value="KIM73527.1"/>
    <property type="molecule type" value="Genomic_DNA"/>
</dbReference>
<keyword evidence="2" id="KW-1133">Transmembrane helix</keyword>
<feature type="region of interest" description="Disordered" evidence="1">
    <location>
        <begin position="1"/>
        <end position="23"/>
    </location>
</feature>
<sequence>MKQHKPWSDSKCNLQNRDKTKGLSPRKSHAIFRIIIQLFQLLPFLHFGWSLRSERVREG</sequence>
<evidence type="ECO:0000256" key="2">
    <source>
        <dbReference type="SAM" id="Phobius"/>
    </source>
</evidence>
<evidence type="ECO:0000256" key="1">
    <source>
        <dbReference type="SAM" id="MobiDB-lite"/>
    </source>
</evidence>
<keyword evidence="4" id="KW-1185">Reference proteome</keyword>
<evidence type="ECO:0000313" key="4">
    <source>
        <dbReference type="Proteomes" id="UP000054166"/>
    </source>
</evidence>
<reference evidence="3 4" key="1">
    <citation type="submission" date="2014-04" db="EMBL/GenBank/DDBJ databases">
        <authorList>
            <consortium name="DOE Joint Genome Institute"/>
            <person name="Kuo A."/>
            <person name="Tarkka M."/>
            <person name="Buscot F."/>
            <person name="Kohler A."/>
            <person name="Nagy L.G."/>
            <person name="Floudas D."/>
            <person name="Copeland A."/>
            <person name="Barry K.W."/>
            <person name="Cichocki N."/>
            <person name="Veneault-Fourrey C."/>
            <person name="LaButti K."/>
            <person name="Lindquist E.A."/>
            <person name="Lipzen A."/>
            <person name="Lundell T."/>
            <person name="Morin E."/>
            <person name="Murat C."/>
            <person name="Sun H."/>
            <person name="Tunlid A."/>
            <person name="Henrissat B."/>
            <person name="Grigoriev I.V."/>
            <person name="Hibbett D.S."/>
            <person name="Martin F."/>
            <person name="Nordberg H.P."/>
            <person name="Cantor M.N."/>
            <person name="Hua S.X."/>
        </authorList>
    </citation>
    <scope>NUCLEOTIDE SEQUENCE [LARGE SCALE GENOMIC DNA]</scope>
    <source>
        <strain evidence="3 4">F 1598</strain>
    </source>
</reference>
<accession>A0A0C3B8A0</accession>
<protein>
    <submittedName>
        <fullName evidence="3">Uncharacterized protein</fullName>
    </submittedName>
</protein>
<dbReference type="HOGENOM" id="CLU_2961675_0_0_1"/>
<name>A0A0C3B8A0_PILCF</name>
<dbReference type="Proteomes" id="UP000054166">
    <property type="component" value="Unassembled WGS sequence"/>
</dbReference>
<dbReference type="InParanoid" id="A0A0C3B8A0"/>
<reference evidence="4" key="2">
    <citation type="submission" date="2015-01" db="EMBL/GenBank/DDBJ databases">
        <title>Evolutionary Origins and Diversification of the Mycorrhizal Mutualists.</title>
        <authorList>
            <consortium name="DOE Joint Genome Institute"/>
            <consortium name="Mycorrhizal Genomics Consortium"/>
            <person name="Kohler A."/>
            <person name="Kuo A."/>
            <person name="Nagy L.G."/>
            <person name="Floudas D."/>
            <person name="Copeland A."/>
            <person name="Barry K.W."/>
            <person name="Cichocki N."/>
            <person name="Veneault-Fourrey C."/>
            <person name="LaButti K."/>
            <person name="Lindquist E.A."/>
            <person name="Lipzen A."/>
            <person name="Lundell T."/>
            <person name="Morin E."/>
            <person name="Murat C."/>
            <person name="Riley R."/>
            <person name="Ohm R."/>
            <person name="Sun H."/>
            <person name="Tunlid A."/>
            <person name="Henrissat B."/>
            <person name="Grigoriev I.V."/>
            <person name="Hibbett D.S."/>
            <person name="Martin F."/>
        </authorList>
    </citation>
    <scope>NUCLEOTIDE SEQUENCE [LARGE SCALE GENOMIC DNA]</scope>
    <source>
        <strain evidence="4">F 1598</strain>
    </source>
</reference>
<organism evidence="3 4">
    <name type="scientific">Piloderma croceum (strain F 1598)</name>
    <dbReference type="NCBI Taxonomy" id="765440"/>
    <lineage>
        <taxon>Eukaryota</taxon>
        <taxon>Fungi</taxon>
        <taxon>Dikarya</taxon>
        <taxon>Basidiomycota</taxon>
        <taxon>Agaricomycotina</taxon>
        <taxon>Agaricomycetes</taxon>
        <taxon>Agaricomycetidae</taxon>
        <taxon>Atheliales</taxon>
        <taxon>Atheliaceae</taxon>
        <taxon>Piloderma</taxon>
    </lineage>
</organism>
<keyword evidence="2" id="KW-0472">Membrane</keyword>
<gene>
    <name evidence="3" type="ORF">PILCRDRAFT_829114</name>
</gene>
<proteinExistence type="predicted"/>
<evidence type="ECO:0000313" key="3">
    <source>
        <dbReference type="EMBL" id="KIM73527.1"/>
    </source>
</evidence>
<keyword evidence="2" id="KW-0812">Transmembrane</keyword>
<dbReference type="AlphaFoldDB" id="A0A0C3B8A0"/>